<dbReference type="Proteomes" id="UP001595711">
    <property type="component" value="Unassembled WGS sequence"/>
</dbReference>
<gene>
    <name evidence="1" type="ORF">ACFOOQ_16985</name>
</gene>
<protein>
    <submittedName>
        <fullName evidence="1">Uncharacterized protein</fullName>
    </submittedName>
</protein>
<dbReference type="RefSeq" id="WP_379728795.1">
    <property type="nucleotide sequence ID" value="NZ_JBHRYJ010000004.1"/>
</dbReference>
<proteinExistence type="predicted"/>
<dbReference type="EMBL" id="JBHRYJ010000004">
    <property type="protein sequence ID" value="MFC3677254.1"/>
    <property type="molecule type" value="Genomic_DNA"/>
</dbReference>
<evidence type="ECO:0000313" key="2">
    <source>
        <dbReference type="Proteomes" id="UP001595711"/>
    </source>
</evidence>
<evidence type="ECO:0000313" key="1">
    <source>
        <dbReference type="EMBL" id="MFC3677254.1"/>
    </source>
</evidence>
<keyword evidence="2" id="KW-1185">Reference proteome</keyword>
<organism evidence="1 2">
    <name type="scientific">Ferrovibrio xuzhouensis</name>
    <dbReference type="NCBI Taxonomy" id="1576914"/>
    <lineage>
        <taxon>Bacteria</taxon>
        <taxon>Pseudomonadati</taxon>
        <taxon>Pseudomonadota</taxon>
        <taxon>Alphaproteobacteria</taxon>
        <taxon>Rhodospirillales</taxon>
        <taxon>Rhodospirillaceae</taxon>
        <taxon>Ferrovibrio</taxon>
    </lineage>
</organism>
<accession>A0ABV7VJ85</accession>
<reference evidence="2" key="1">
    <citation type="journal article" date="2019" name="Int. J. Syst. Evol. Microbiol.">
        <title>The Global Catalogue of Microorganisms (GCM) 10K type strain sequencing project: providing services to taxonomists for standard genome sequencing and annotation.</title>
        <authorList>
            <consortium name="The Broad Institute Genomics Platform"/>
            <consortium name="The Broad Institute Genome Sequencing Center for Infectious Disease"/>
            <person name="Wu L."/>
            <person name="Ma J."/>
        </authorList>
    </citation>
    <scope>NUCLEOTIDE SEQUENCE [LARGE SCALE GENOMIC DNA]</scope>
    <source>
        <strain evidence="2">KCTC 42182</strain>
    </source>
</reference>
<sequence length="258" mass="29462">MLNRGPDYLRQMANKVLDALLQGASAEAAKGPLSYDRLAQLVEVMKTAPDYDHFYRASYDGVLKVMEDDQRRGARVNAFGRLLVHPLDPLFAENRLDRRLIGNFFFFVRSLFGDEVEAMAEQSAEIADELRGPEGGQLDWARFYADPRAKRMYFSVMGRMIRAFRSFDARRDWAMKVMQHDPTAVGLSSTVYIERPFEGQALPFGNREFYLFFDGLIRPLVRLSAEDAKLYKEATGENATQTAGDFLTKLEEYRPKAA</sequence>
<name>A0ABV7VJ85_9PROT</name>
<comment type="caution">
    <text evidence="1">The sequence shown here is derived from an EMBL/GenBank/DDBJ whole genome shotgun (WGS) entry which is preliminary data.</text>
</comment>